<dbReference type="RefSeq" id="WP_265418989.1">
    <property type="nucleotide sequence ID" value="NZ_CP093443.1"/>
</dbReference>
<gene>
    <name evidence="5" type="ORF">L1F31_01600</name>
</gene>
<protein>
    <submittedName>
        <fullName evidence="5">GntR family transcriptional regulator</fullName>
    </submittedName>
</protein>
<evidence type="ECO:0000256" key="1">
    <source>
        <dbReference type="ARBA" id="ARBA00023015"/>
    </source>
</evidence>
<sequence>MTNQMKRRGKVLADDLSTHLRGRILSGEYQPGDAIAETGVAAEYGVARPSARNALERLIFDGLLVRHAHAALKVRIVEQSDVPELLSLLEFFERSAVKRILENDYDLRELRKASSGSLPKFLHTLVVSCGSERLIQFHRQTMFALLLAPGTSHQGETGEQTKTLQLELTDGLFRMDREFVLESLSALWNVRTNERIAAEDFAS</sequence>
<keyword evidence="1" id="KW-0805">Transcription regulation</keyword>
<evidence type="ECO:0000256" key="2">
    <source>
        <dbReference type="ARBA" id="ARBA00023125"/>
    </source>
</evidence>
<dbReference type="PANTHER" id="PTHR43537:SF45">
    <property type="entry name" value="GNTR FAMILY REGULATORY PROTEIN"/>
    <property type="match status" value="1"/>
</dbReference>
<dbReference type="Gene3D" id="1.10.10.10">
    <property type="entry name" value="Winged helix-like DNA-binding domain superfamily/Winged helix DNA-binding domain"/>
    <property type="match status" value="1"/>
</dbReference>
<name>A0ABY5SQB6_9MICO</name>
<dbReference type="Proteomes" id="UP001064879">
    <property type="component" value="Chromosome"/>
</dbReference>
<keyword evidence="6" id="KW-1185">Reference proteome</keyword>
<dbReference type="SUPFAM" id="SSF46785">
    <property type="entry name" value="Winged helix' DNA-binding domain"/>
    <property type="match status" value="1"/>
</dbReference>
<evidence type="ECO:0000256" key="3">
    <source>
        <dbReference type="ARBA" id="ARBA00023163"/>
    </source>
</evidence>
<dbReference type="PANTHER" id="PTHR43537">
    <property type="entry name" value="TRANSCRIPTIONAL REGULATOR, GNTR FAMILY"/>
    <property type="match status" value="1"/>
</dbReference>
<dbReference type="PROSITE" id="PS50949">
    <property type="entry name" value="HTH_GNTR"/>
    <property type="match status" value="1"/>
</dbReference>
<dbReference type="InterPro" id="IPR036388">
    <property type="entry name" value="WH-like_DNA-bd_sf"/>
</dbReference>
<evidence type="ECO:0000313" key="6">
    <source>
        <dbReference type="Proteomes" id="UP001064879"/>
    </source>
</evidence>
<evidence type="ECO:0000313" key="5">
    <source>
        <dbReference type="EMBL" id="UVI36389.1"/>
    </source>
</evidence>
<dbReference type="EMBL" id="CP093443">
    <property type="protein sequence ID" value="UVI36389.1"/>
    <property type="molecule type" value="Genomic_DNA"/>
</dbReference>
<dbReference type="InterPro" id="IPR036390">
    <property type="entry name" value="WH_DNA-bd_sf"/>
</dbReference>
<dbReference type="Pfam" id="PF00392">
    <property type="entry name" value="GntR"/>
    <property type="match status" value="1"/>
</dbReference>
<organism evidence="5 6">
    <name type="scientific">Brevibacterium spongiae</name>
    <dbReference type="NCBI Taxonomy" id="2909672"/>
    <lineage>
        <taxon>Bacteria</taxon>
        <taxon>Bacillati</taxon>
        <taxon>Actinomycetota</taxon>
        <taxon>Actinomycetes</taxon>
        <taxon>Micrococcales</taxon>
        <taxon>Brevibacteriaceae</taxon>
        <taxon>Brevibacterium</taxon>
    </lineage>
</organism>
<feature type="domain" description="HTH gntR-type" evidence="4">
    <location>
        <begin position="10"/>
        <end position="77"/>
    </location>
</feature>
<dbReference type="InterPro" id="IPR000524">
    <property type="entry name" value="Tscrpt_reg_HTH_GntR"/>
</dbReference>
<keyword evidence="2" id="KW-0238">DNA-binding</keyword>
<reference evidence="5" key="1">
    <citation type="submission" date="2022-03" db="EMBL/GenBank/DDBJ databases">
        <title>Brevibacterium spongiae sp. nov., isolated from marine sponge.</title>
        <authorList>
            <person name="Li Z."/>
            <person name="Zhang M."/>
        </authorList>
    </citation>
    <scope>NUCLEOTIDE SEQUENCE</scope>
    <source>
        <strain evidence="5">WHS-Z9</strain>
    </source>
</reference>
<dbReference type="SMART" id="SM00345">
    <property type="entry name" value="HTH_GNTR"/>
    <property type="match status" value="1"/>
</dbReference>
<accession>A0ABY5SQB6</accession>
<evidence type="ECO:0000259" key="4">
    <source>
        <dbReference type="PROSITE" id="PS50949"/>
    </source>
</evidence>
<keyword evidence="3" id="KW-0804">Transcription</keyword>
<proteinExistence type="predicted"/>